<dbReference type="KEGG" id="mcha:111024470"/>
<sequence length="316" mass="33446">MKASLKFREDQKPLFRAKVPLTILGLPFQSALAAGDSKELTLSLSTLFPSGPSLAVAYRPNDSWNPFSLLLKIGAGPFASPIASSVLFTAQLNLIASGNPSFMLHFHPRLGDFSLKKSHSSSIFLKSAAAAVAPDDGSPDLGDVPAINGAFPGFSMDSPAASAVSGFLSGMEVAASTAVPVRSHAAVRFRWGLRVPAEAKDGVSFRKAPFLVLNKIGIEHVDGGDSKEVKADIDKSSGLGDNGEACFCVKRQFEVLEMENGMLKKAIDDLRKQMKSFSNSGDRRFKDKKTAEFGGLDGPAAEEAAGEELRKALSGA</sequence>
<dbReference type="PANTHER" id="PTHR34285:SF3">
    <property type="entry name" value="OS08G0510800 PROTEIN"/>
    <property type="match status" value="1"/>
</dbReference>
<evidence type="ECO:0000313" key="3">
    <source>
        <dbReference type="RefSeq" id="XP_022157853.1"/>
    </source>
</evidence>
<dbReference type="GeneID" id="111024470"/>
<accession>A0A6J1DUH6</accession>
<feature type="compositionally biased region" description="Basic and acidic residues" evidence="1">
    <location>
        <begin position="281"/>
        <end position="291"/>
    </location>
</feature>
<organism evidence="2 3">
    <name type="scientific">Momordica charantia</name>
    <name type="common">Bitter gourd</name>
    <name type="synonym">Balsam pear</name>
    <dbReference type="NCBI Taxonomy" id="3673"/>
    <lineage>
        <taxon>Eukaryota</taxon>
        <taxon>Viridiplantae</taxon>
        <taxon>Streptophyta</taxon>
        <taxon>Embryophyta</taxon>
        <taxon>Tracheophyta</taxon>
        <taxon>Spermatophyta</taxon>
        <taxon>Magnoliopsida</taxon>
        <taxon>eudicotyledons</taxon>
        <taxon>Gunneridae</taxon>
        <taxon>Pentapetalae</taxon>
        <taxon>rosids</taxon>
        <taxon>fabids</taxon>
        <taxon>Cucurbitales</taxon>
        <taxon>Cucurbitaceae</taxon>
        <taxon>Momordiceae</taxon>
        <taxon>Momordica</taxon>
    </lineage>
</organism>
<name>A0A6J1DUH6_MOMCH</name>
<proteinExistence type="predicted"/>
<gene>
    <name evidence="3" type="primary">LOC111024470</name>
</gene>
<evidence type="ECO:0000313" key="2">
    <source>
        <dbReference type="Proteomes" id="UP000504603"/>
    </source>
</evidence>
<reference evidence="3" key="1">
    <citation type="submission" date="2025-08" db="UniProtKB">
        <authorList>
            <consortium name="RefSeq"/>
        </authorList>
    </citation>
    <scope>IDENTIFICATION</scope>
    <source>
        <strain evidence="3">OHB3-1</strain>
    </source>
</reference>
<dbReference type="RefSeq" id="XP_022157853.1">
    <property type="nucleotide sequence ID" value="XM_022302161.1"/>
</dbReference>
<dbReference type="AlphaFoldDB" id="A0A6J1DUH6"/>
<dbReference type="Proteomes" id="UP000504603">
    <property type="component" value="Unplaced"/>
</dbReference>
<protein>
    <submittedName>
        <fullName evidence="3">Uncharacterized protein LOC111024470</fullName>
    </submittedName>
</protein>
<evidence type="ECO:0000256" key="1">
    <source>
        <dbReference type="SAM" id="MobiDB-lite"/>
    </source>
</evidence>
<feature type="region of interest" description="Disordered" evidence="1">
    <location>
        <begin position="277"/>
        <end position="316"/>
    </location>
</feature>
<dbReference type="PANTHER" id="PTHR34285">
    <property type="entry name" value="OS08G0510800 PROTEIN"/>
    <property type="match status" value="1"/>
</dbReference>
<keyword evidence="2" id="KW-1185">Reference proteome</keyword>
<dbReference type="OrthoDB" id="1926966at2759"/>
<feature type="compositionally biased region" description="Basic and acidic residues" evidence="1">
    <location>
        <begin position="307"/>
        <end position="316"/>
    </location>
</feature>